<protein>
    <submittedName>
        <fullName evidence="2">LisH domain-containing protein</fullName>
    </submittedName>
</protein>
<evidence type="ECO:0000313" key="2">
    <source>
        <dbReference type="WBParaSite" id="ES5_v2.g27760.t1"/>
    </source>
</evidence>
<proteinExistence type="predicted"/>
<dbReference type="Proteomes" id="UP000887579">
    <property type="component" value="Unplaced"/>
</dbReference>
<dbReference type="WBParaSite" id="ES5_v2.g27760.t1">
    <property type="protein sequence ID" value="ES5_v2.g27760.t1"/>
    <property type="gene ID" value="ES5_v2.g27760"/>
</dbReference>
<reference evidence="2" key="1">
    <citation type="submission" date="2022-11" db="UniProtKB">
        <authorList>
            <consortium name="WormBaseParasite"/>
        </authorList>
    </citation>
    <scope>IDENTIFICATION</scope>
</reference>
<organism evidence="1 2">
    <name type="scientific">Panagrolaimus sp. ES5</name>
    <dbReference type="NCBI Taxonomy" id="591445"/>
    <lineage>
        <taxon>Eukaryota</taxon>
        <taxon>Metazoa</taxon>
        <taxon>Ecdysozoa</taxon>
        <taxon>Nematoda</taxon>
        <taxon>Chromadorea</taxon>
        <taxon>Rhabditida</taxon>
        <taxon>Tylenchina</taxon>
        <taxon>Panagrolaimomorpha</taxon>
        <taxon>Panagrolaimoidea</taxon>
        <taxon>Panagrolaimidae</taxon>
        <taxon>Panagrolaimus</taxon>
    </lineage>
</organism>
<sequence length="155" mass="16269">MSEDGDAELAPVETLTSYEAIPITLDDDGGGENGEDGASTSTNIVTDVNDGVINNVTPMEISNVNDIQAGTSNFAVIQQEQQQQPQQPVTNGAAPPVINGVDTNQLVMVLQFLRSTGCKEAEGALAKELNLTITTTDDPMDSNGNPVILPPPFDL</sequence>
<name>A0AC34GDI3_9BILA</name>
<accession>A0AC34GDI3</accession>
<evidence type="ECO:0000313" key="1">
    <source>
        <dbReference type="Proteomes" id="UP000887579"/>
    </source>
</evidence>